<dbReference type="InterPro" id="IPR016032">
    <property type="entry name" value="Sig_transdc_resp-reg_C-effctor"/>
</dbReference>
<dbReference type="RefSeq" id="WP_081726323.1">
    <property type="nucleotide sequence ID" value="NZ_JAINVB010000001.1"/>
</dbReference>
<dbReference type="PANTHER" id="PTHR48111:SF4">
    <property type="entry name" value="DNA-BINDING DUAL TRANSCRIPTIONAL REGULATOR OMPR"/>
    <property type="match status" value="1"/>
</dbReference>
<dbReference type="PROSITE" id="PS51755">
    <property type="entry name" value="OMPR_PHOB"/>
    <property type="match status" value="1"/>
</dbReference>
<sequence>MTVFKKLNQGYRTSKSGLAVEVIGGDVVGKLFILSVEEDDLETAEKIMAFIESTELVMCTDLPSAPLRYKALCIDAACRQVFWQGKFIELTPMEFDVFHLLVRRPGRVFSQREIYEFVAPDSFDSSWTGISSIIYKLRHKLNADFIQTVYGKGYRFLPP</sequence>
<dbReference type="GO" id="GO:0000976">
    <property type="term" value="F:transcription cis-regulatory region binding"/>
    <property type="evidence" value="ECO:0007669"/>
    <property type="project" value="TreeGrafter"/>
</dbReference>
<protein>
    <submittedName>
        <fullName evidence="7">Winged helix-turn-helix domain-containing protein</fullName>
    </submittedName>
</protein>
<evidence type="ECO:0000256" key="3">
    <source>
        <dbReference type="ARBA" id="ARBA00023125"/>
    </source>
</evidence>
<comment type="caution">
    <text evidence="7">The sequence shown here is derived from an EMBL/GenBank/DDBJ whole genome shotgun (WGS) entry which is preliminary data.</text>
</comment>
<dbReference type="GO" id="GO:0032993">
    <property type="term" value="C:protein-DNA complex"/>
    <property type="evidence" value="ECO:0007669"/>
    <property type="project" value="TreeGrafter"/>
</dbReference>
<accession>A0AAW5F3E5</accession>
<name>A0AAW5F3E5_CLOSY</name>
<evidence type="ECO:0000256" key="5">
    <source>
        <dbReference type="PROSITE-ProRule" id="PRU01091"/>
    </source>
</evidence>
<evidence type="ECO:0000259" key="6">
    <source>
        <dbReference type="PROSITE" id="PS51755"/>
    </source>
</evidence>
<feature type="domain" description="OmpR/PhoB-type" evidence="6">
    <location>
        <begin position="64"/>
        <end position="158"/>
    </location>
</feature>
<dbReference type="InterPro" id="IPR001867">
    <property type="entry name" value="OmpR/PhoB-type_DNA-bd"/>
</dbReference>
<keyword evidence="4" id="KW-0804">Transcription</keyword>
<evidence type="ECO:0000313" key="7">
    <source>
        <dbReference type="EMBL" id="MCK0086990.1"/>
    </source>
</evidence>
<evidence type="ECO:0000313" key="8">
    <source>
        <dbReference type="Proteomes" id="UP001203136"/>
    </source>
</evidence>
<dbReference type="AlphaFoldDB" id="A0AAW5F3E5"/>
<feature type="DNA-binding region" description="OmpR/PhoB-type" evidence="5">
    <location>
        <begin position="64"/>
        <end position="158"/>
    </location>
</feature>
<evidence type="ECO:0000256" key="1">
    <source>
        <dbReference type="ARBA" id="ARBA00022553"/>
    </source>
</evidence>
<evidence type="ECO:0000256" key="4">
    <source>
        <dbReference type="ARBA" id="ARBA00023163"/>
    </source>
</evidence>
<dbReference type="Pfam" id="PF00486">
    <property type="entry name" value="Trans_reg_C"/>
    <property type="match status" value="1"/>
</dbReference>
<dbReference type="GO" id="GO:0005829">
    <property type="term" value="C:cytosol"/>
    <property type="evidence" value="ECO:0007669"/>
    <property type="project" value="TreeGrafter"/>
</dbReference>
<evidence type="ECO:0000256" key="2">
    <source>
        <dbReference type="ARBA" id="ARBA00023015"/>
    </source>
</evidence>
<dbReference type="InterPro" id="IPR039420">
    <property type="entry name" value="WalR-like"/>
</dbReference>
<dbReference type="SMART" id="SM00862">
    <property type="entry name" value="Trans_reg_C"/>
    <property type="match status" value="1"/>
</dbReference>
<keyword evidence="3 5" id="KW-0238">DNA-binding</keyword>
<dbReference type="SUPFAM" id="SSF46894">
    <property type="entry name" value="C-terminal effector domain of the bipartite response regulators"/>
    <property type="match status" value="1"/>
</dbReference>
<keyword evidence="2" id="KW-0805">Transcription regulation</keyword>
<dbReference type="GO" id="GO:0006355">
    <property type="term" value="P:regulation of DNA-templated transcription"/>
    <property type="evidence" value="ECO:0007669"/>
    <property type="project" value="InterPro"/>
</dbReference>
<proteinExistence type="predicted"/>
<dbReference type="GO" id="GO:0000156">
    <property type="term" value="F:phosphorelay response regulator activity"/>
    <property type="evidence" value="ECO:0007669"/>
    <property type="project" value="TreeGrafter"/>
</dbReference>
<dbReference type="Gene3D" id="1.10.10.10">
    <property type="entry name" value="Winged helix-like DNA-binding domain superfamily/Winged helix DNA-binding domain"/>
    <property type="match status" value="1"/>
</dbReference>
<dbReference type="Proteomes" id="UP001203136">
    <property type="component" value="Unassembled WGS sequence"/>
</dbReference>
<dbReference type="CDD" id="cd00383">
    <property type="entry name" value="trans_reg_C"/>
    <property type="match status" value="1"/>
</dbReference>
<dbReference type="EMBL" id="JAINVB010000001">
    <property type="protein sequence ID" value="MCK0086990.1"/>
    <property type="molecule type" value="Genomic_DNA"/>
</dbReference>
<reference evidence="7" key="1">
    <citation type="journal article" date="2022" name="Cell Host Microbe">
        <title>Colonization of the live biotherapeutic product VE303 and modulation of the microbiota and metabolites in healthy volunteers.</title>
        <authorList>
            <person name="Dsouza M."/>
            <person name="Menon R."/>
            <person name="Crossette E."/>
            <person name="Bhattarai S.K."/>
            <person name="Schneider J."/>
            <person name="Kim Y.G."/>
            <person name="Reddy S."/>
            <person name="Caballero S."/>
            <person name="Felix C."/>
            <person name="Cornacchione L."/>
            <person name="Hendrickson J."/>
            <person name="Watson A.R."/>
            <person name="Minot S.S."/>
            <person name="Greenfield N."/>
            <person name="Schopf L."/>
            <person name="Szabady R."/>
            <person name="Patarroyo J."/>
            <person name="Smith W."/>
            <person name="Harrison P."/>
            <person name="Kuijper E.J."/>
            <person name="Kelly C.P."/>
            <person name="Olle B."/>
            <person name="Bobilev D."/>
            <person name="Silber J.L."/>
            <person name="Bucci V."/>
            <person name="Roberts B."/>
            <person name="Faith J."/>
            <person name="Norman J.M."/>
        </authorList>
    </citation>
    <scope>NUCLEOTIDE SEQUENCE</scope>
    <source>
        <strain evidence="7">VE303-04</strain>
    </source>
</reference>
<organism evidence="7 8">
    <name type="scientific">Clostridium symbiosum</name>
    <name type="common">Bacteroides symbiosus</name>
    <dbReference type="NCBI Taxonomy" id="1512"/>
    <lineage>
        <taxon>Bacteria</taxon>
        <taxon>Bacillati</taxon>
        <taxon>Bacillota</taxon>
        <taxon>Clostridia</taxon>
        <taxon>Lachnospirales</taxon>
        <taxon>Lachnospiraceae</taxon>
        <taxon>Otoolea</taxon>
    </lineage>
</organism>
<dbReference type="InterPro" id="IPR036388">
    <property type="entry name" value="WH-like_DNA-bd_sf"/>
</dbReference>
<gene>
    <name evidence="7" type="ORF">K5I21_14110</name>
</gene>
<dbReference type="PANTHER" id="PTHR48111">
    <property type="entry name" value="REGULATOR OF RPOS"/>
    <property type="match status" value="1"/>
</dbReference>
<keyword evidence="1" id="KW-0597">Phosphoprotein</keyword>